<dbReference type="InterPro" id="IPR009057">
    <property type="entry name" value="Homeodomain-like_sf"/>
</dbReference>
<dbReference type="InterPro" id="IPR003313">
    <property type="entry name" value="AraC-bd"/>
</dbReference>
<name>A0ABQ6NH88_9BACL</name>
<evidence type="ECO:0000256" key="1">
    <source>
        <dbReference type="ARBA" id="ARBA00023015"/>
    </source>
</evidence>
<dbReference type="Gene3D" id="1.10.10.60">
    <property type="entry name" value="Homeodomain-like"/>
    <property type="match status" value="2"/>
</dbReference>
<evidence type="ECO:0000313" key="6">
    <source>
        <dbReference type="Proteomes" id="UP001285921"/>
    </source>
</evidence>
<accession>A0ABQ6NH88</accession>
<dbReference type="Gene3D" id="2.60.120.10">
    <property type="entry name" value="Jelly Rolls"/>
    <property type="match status" value="1"/>
</dbReference>
<comment type="caution">
    <text evidence="5">The sequence shown here is derived from an EMBL/GenBank/DDBJ whole genome shotgun (WGS) entry which is preliminary data.</text>
</comment>
<keyword evidence="1" id="KW-0805">Transcription regulation</keyword>
<evidence type="ECO:0000259" key="4">
    <source>
        <dbReference type="PROSITE" id="PS01124"/>
    </source>
</evidence>
<dbReference type="InterPro" id="IPR037923">
    <property type="entry name" value="HTH-like"/>
</dbReference>
<dbReference type="InterPro" id="IPR014710">
    <property type="entry name" value="RmlC-like_jellyroll"/>
</dbReference>
<dbReference type="InterPro" id="IPR018060">
    <property type="entry name" value="HTH_AraC"/>
</dbReference>
<feature type="domain" description="HTH araC/xylS-type" evidence="4">
    <location>
        <begin position="189"/>
        <end position="287"/>
    </location>
</feature>
<gene>
    <name evidence="5" type="ORF">PghCCS26_15840</name>
</gene>
<dbReference type="PROSITE" id="PS01124">
    <property type="entry name" value="HTH_ARAC_FAMILY_2"/>
    <property type="match status" value="1"/>
</dbReference>
<evidence type="ECO:0000256" key="2">
    <source>
        <dbReference type="ARBA" id="ARBA00023125"/>
    </source>
</evidence>
<sequence length="291" mass="33135">MSIKRSSYVMSAASFFEPGVPLYVNRAYESFDMDEHSHEFVEITYVSEGAGVHYIAGEAVPVEHGTLFFIPVGQSHVFRPKTPKKDRPLIVYNCLLPASFMSELRDGFPYAAEILDCFTDESLSWFSVKDSTGEYHAMFRELYQEFAAKPPAYMVVLASLVMRILTGLYRHKQQIIAPAGDRPQWLSVDEAIAYIDRNYSSELKLGELAAQARLSERQFSRLFRRHTGMSLIEYVQSIRMDAACRLLTAGHGSVEEIAGIVGYADLKFFYRLFKKKTGVTPRQYRDAMLNK</sequence>
<dbReference type="SMART" id="SM00342">
    <property type="entry name" value="HTH_ARAC"/>
    <property type="match status" value="1"/>
</dbReference>
<dbReference type="SUPFAM" id="SSF46689">
    <property type="entry name" value="Homeodomain-like"/>
    <property type="match status" value="2"/>
</dbReference>
<dbReference type="Pfam" id="PF12833">
    <property type="entry name" value="HTH_18"/>
    <property type="match status" value="1"/>
</dbReference>
<dbReference type="EMBL" id="BTCL01000004">
    <property type="protein sequence ID" value="GMK44456.1"/>
    <property type="molecule type" value="Genomic_DNA"/>
</dbReference>
<dbReference type="Proteomes" id="UP001285921">
    <property type="component" value="Unassembled WGS sequence"/>
</dbReference>
<keyword evidence="6" id="KW-1185">Reference proteome</keyword>
<dbReference type="PANTHER" id="PTHR43280:SF2">
    <property type="entry name" value="HTH-TYPE TRANSCRIPTIONAL REGULATOR EXSA"/>
    <property type="match status" value="1"/>
</dbReference>
<dbReference type="RefSeq" id="WP_317979445.1">
    <property type="nucleotide sequence ID" value="NZ_BTCL01000004.1"/>
</dbReference>
<dbReference type="PANTHER" id="PTHR43280">
    <property type="entry name" value="ARAC-FAMILY TRANSCRIPTIONAL REGULATOR"/>
    <property type="match status" value="1"/>
</dbReference>
<proteinExistence type="predicted"/>
<evidence type="ECO:0000313" key="5">
    <source>
        <dbReference type="EMBL" id="GMK44456.1"/>
    </source>
</evidence>
<dbReference type="InterPro" id="IPR020449">
    <property type="entry name" value="Tscrpt_reg_AraC-type_HTH"/>
</dbReference>
<reference evidence="5 6" key="1">
    <citation type="submission" date="2023-05" db="EMBL/GenBank/DDBJ databases">
        <title>Draft genome of Paenibacillus sp. CCS26.</title>
        <authorList>
            <person name="Akita H."/>
            <person name="Shinto Y."/>
            <person name="Kimura Z."/>
        </authorList>
    </citation>
    <scope>NUCLEOTIDE SEQUENCE [LARGE SCALE GENOMIC DNA]</scope>
    <source>
        <strain evidence="5 6">CCS26</strain>
    </source>
</reference>
<dbReference type="Pfam" id="PF02311">
    <property type="entry name" value="AraC_binding"/>
    <property type="match status" value="1"/>
</dbReference>
<organism evidence="5 6">
    <name type="scientific">Paenibacillus glycanilyticus</name>
    <dbReference type="NCBI Taxonomy" id="126569"/>
    <lineage>
        <taxon>Bacteria</taxon>
        <taxon>Bacillati</taxon>
        <taxon>Bacillota</taxon>
        <taxon>Bacilli</taxon>
        <taxon>Bacillales</taxon>
        <taxon>Paenibacillaceae</taxon>
        <taxon>Paenibacillus</taxon>
    </lineage>
</organism>
<protein>
    <recommendedName>
        <fullName evidence="4">HTH araC/xylS-type domain-containing protein</fullName>
    </recommendedName>
</protein>
<dbReference type="SUPFAM" id="SSF51215">
    <property type="entry name" value="Regulatory protein AraC"/>
    <property type="match status" value="1"/>
</dbReference>
<evidence type="ECO:0000256" key="3">
    <source>
        <dbReference type="ARBA" id="ARBA00023163"/>
    </source>
</evidence>
<keyword evidence="2" id="KW-0238">DNA-binding</keyword>
<keyword evidence="3" id="KW-0804">Transcription</keyword>
<dbReference type="PRINTS" id="PR00032">
    <property type="entry name" value="HTHARAC"/>
</dbReference>